<protein>
    <submittedName>
        <fullName evidence="1">Head-tail adaptor protein</fullName>
    </submittedName>
</protein>
<gene>
    <name evidence="1" type="ORF">GYM71_06340</name>
</gene>
<name>A0ABX8W5M3_9LACO</name>
<proteinExistence type="predicted"/>
<dbReference type="EMBL" id="CP048268">
    <property type="protein sequence ID" value="QYN53061.1"/>
    <property type="molecule type" value="Genomic_DNA"/>
</dbReference>
<reference evidence="1 2" key="1">
    <citation type="submission" date="2020-01" db="EMBL/GenBank/DDBJ databases">
        <title>Vast differences in strain-level diversity in the gut microbiota of two closely related honey bee species.</title>
        <authorList>
            <person name="Ellegaard K.M."/>
            <person name="Suenami S."/>
            <person name="Miyazaki R."/>
            <person name="Engel P."/>
        </authorList>
    </citation>
    <scope>NUCLEOTIDE SEQUENCE [LARGE SCALE GENOMIC DNA]</scope>
    <source>
        <strain evidence="1 2">ESL0416</strain>
    </source>
</reference>
<evidence type="ECO:0000313" key="2">
    <source>
        <dbReference type="Proteomes" id="UP000826550"/>
    </source>
</evidence>
<keyword evidence="2" id="KW-1185">Reference proteome</keyword>
<sequence>MVQLQNPDRLTQTIKFGTIEDSEDINGVPTRDFSQIGKPTLCGRWSLTTNQAIQMAGLDQTQSFIVVVHHRENWSGITHAKFSNELYQVSNINQDPYRNPTAYDLITLTKVSDANG</sequence>
<dbReference type="RefSeq" id="WP_220219861.1">
    <property type="nucleotide sequence ID" value="NZ_CP048268.1"/>
</dbReference>
<accession>A0ABX8W5M3</accession>
<organism evidence="1 2">
    <name type="scientific">Lactobacillus panisapium</name>
    <dbReference type="NCBI Taxonomy" id="2012495"/>
    <lineage>
        <taxon>Bacteria</taxon>
        <taxon>Bacillati</taxon>
        <taxon>Bacillota</taxon>
        <taxon>Bacilli</taxon>
        <taxon>Lactobacillales</taxon>
        <taxon>Lactobacillaceae</taxon>
        <taxon>Lactobacillus</taxon>
    </lineage>
</organism>
<evidence type="ECO:0000313" key="1">
    <source>
        <dbReference type="EMBL" id="QYN53061.1"/>
    </source>
</evidence>
<dbReference type="Proteomes" id="UP000826550">
    <property type="component" value="Chromosome"/>
</dbReference>